<organism evidence="8 9">
    <name type="scientific">Streptomyces oceani</name>
    <dbReference type="NCBI Taxonomy" id="1075402"/>
    <lineage>
        <taxon>Bacteria</taxon>
        <taxon>Bacillati</taxon>
        <taxon>Actinomycetota</taxon>
        <taxon>Actinomycetes</taxon>
        <taxon>Kitasatosporales</taxon>
        <taxon>Streptomycetaceae</taxon>
        <taxon>Streptomyces</taxon>
    </lineage>
</organism>
<keyword evidence="5" id="KW-0460">Magnesium</keyword>
<evidence type="ECO:0000256" key="5">
    <source>
        <dbReference type="RuleBase" id="RU365090"/>
    </source>
</evidence>
<feature type="compositionally biased region" description="Low complexity" evidence="6">
    <location>
        <begin position="51"/>
        <end position="62"/>
    </location>
</feature>
<feature type="region of interest" description="Disordered" evidence="6">
    <location>
        <begin position="343"/>
        <end position="365"/>
    </location>
</feature>
<dbReference type="EMBL" id="LJGU01000148">
    <property type="protein sequence ID" value="OEU96132.1"/>
    <property type="molecule type" value="Genomic_DNA"/>
</dbReference>
<keyword evidence="9" id="KW-1185">Reference proteome</keyword>
<feature type="region of interest" description="Disordered" evidence="6">
    <location>
        <begin position="267"/>
        <end position="290"/>
    </location>
</feature>
<dbReference type="STRING" id="1075402.AN216_22635"/>
<dbReference type="InterPro" id="IPR036135">
    <property type="entry name" value="MoeA_linker/N_sf"/>
</dbReference>
<evidence type="ECO:0000256" key="6">
    <source>
        <dbReference type="SAM" id="MobiDB-lite"/>
    </source>
</evidence>
<dbReference type="PANTHER" id="PTHR10192:SF5">
    <property type="entry name" value="GEPHYRIN"/>
    <property type="match status" value="1"/>
</dbReference>
<keyword evidence="5" id="KW-0501">Molybdenum cofactor biosynthesis</keyword>
<dbReference type="InterPro" id="IPR038987">
    <property type="entry name" value="MoeA-like"/>
</dbReference>
<dbReference type="GO" id="GO:0061599">
    <property type="term" value="F:molybdopterin molybdotransferase activity"/>
    <property type="evidence" value="ECO:0007669"/>
    <property type="project" value="UniProtKB-UniRule"/>
</dbReference>
<comment type="pathway">
    <text evidence="5">Cofactor biosynthesis; molybdopterin biosynthesis.</text>
</comment>
<feature type="compositionally biased region" description="Basic and acidic residues" evidence="6">
    <location>
        <begin position="136"/>
        <end position="156"/>
    </location>
</feature>
<dbReference type="PATRIC" id="fig|1075402.3.peg.736"/>
<evidence type="ECO:0000256" key="4">
    <source>
        <dbReference type="ARBA" id="ARBA00047317"/>
    </source>
</evidence>
<keyword evidence="5" id="KW-0479">Metal-binding</keyword>
<comment type="similarity">
    <text evidence="2 5">Belongs to the MoeA family.</text>
</comment>
<evidence type="ECO:0000313" key="9">
    <source>
        <dbReference type="Proteomes" id="UP000176101"/>
    </source>
</evidence>
<dbReference type="GO" id="GO:0006777">
    <property type="term" value="P:Mo-molybdopterin cofactor biosynthetic process"/>
    <property type="evidence" value="ECO:0007669"/>
    <property type="project" value="UniProtKB-UniRule"/>
</dbReference>
<evidence type="ECO:0000256" key="1">
    <source>
        <dbReference type="ARBA" id="ARBA00002901"/>
    </source>
</evidence>
<dbReference type="SUPFAM" id="SSF53218">
    <property type="entry name" value="Molybdenum cofactor biosynthesis proteins"/>
    <property type="match status" value="1"/>
</dbReference>
<reference evidence="8 9" key="1">
    <citation type="journal article" date="2016" name="Front. Microbiol.">
        <title>Comparative Genomics Analysis of Streptomyces Species Reveals Their Adaptation to the Marine Environment and Their Diversity at the Genomic Level.</title>
        <authorList>
            <person name="Tian X."/>
            <person name="Zhang Z."/>
            <person name="Yang T."/>
            <person name="Chen M."/>
            <person name="Li J."/>
            <person name="Chen F."/>
            <person name="Yang J."/>
            <person name="Li W."/>
            <person name="Zhang B."/>
            <person name="Zhang Z."/>
            <person name="Wu J."/>
            <person name="Zhang C."/>
            <person name="Long L."/>
            <person name="Xiao J."/>
        </authorList>
    </citation>
    <scope>NUCLEOTIDE SEQUENCE [LARGE SCALE GENOMIC DNA]</scope>
    <source>
        <strain evidence="8 9">SCSIO 02100</strain>
    </source>
</reference>
<dbReference type="GO" id="GO:0005829">
    <property type="term" value="C:cytosol"/>
    <property type="evidence" value="ECO:0007669"/>
    <property type="project" value="TreeGrafter"/>
</dbReference>
<name>A0A1E7JWX2_9ACTN</name>
<feature type="compositionally biased region" description="Low complexity" evidence="6">
    <location>
        <begin position="123"/>
        <end position="135"/>
    </location>
</feature>
<keyword evidence="5" id="KW-0808">Transferase</keyword>
<dbReference type="UniPathway" id="UPA00344"/>
<dbReference type="RefSeq" id="WP_070198530.1">
    <property type="nucleotide sequence ID" value="NZ_LJGU01000148.1"/>
</dbReference>
<feature type="compositionally biased region" description="Low complexity" evidence="6">
    <location>
        <begin position="166"/>
        <end position="184"/>
    </location>
</feature>
<comment type="caution">
    <text evidence="8">The sequence shown here is derived from an EMBL/GenBank/DDBJ whole genome shotgun (WGS) entry which is preliminary data.</text>
</comment>
<dbReference type="PANTHER" id="PTHR10192">
    <property type="entry name" value="MOLYBDOPTERIN BIOSYNTHESIS PROTEIN"/>
    <property type="match status" value="1"/>
</dbReference>
<dbReference type="Gene3D" id="3.40.980.10">
    <property type="entry name" value="MoaB/Mog-like domain"/>
    <property type="match status" value="1"/>
</dbReference>
<dbReference type="Gene3D" id="3.90.105.10">
    <property type="entry name" value="Molybdopterin biosynthesis moea protein, domain 2"/>
    <property type="match status" value="1"/>
</dbReference>
<feature type="region of interest" description="Disordered" evidence="6">
    <location>
        <begin position="608"/>
        <end position="635"/>
    </location>
</feature>
<dbReference type="GO" id="GO:0046872">
    <property type="term" value="F:metal ion binding"/>
    <property type="evidence" value="ECO:0007669"/>
    <property type="project" value="UniProtKB-UniRule"/>
</dbReference>
<evidence type="ECO:0000313" key="8">
    <source>
        <dbReference type="EMBL" id="OEU96132.1"/>
    </source>
</evidence>
<gene>
    <name evidence="8" type="ORF">AN216_22635</name>
</gene>
<keyword evidence="3 5" id="KW-0500">Molybdenum</keyword>
<feature type="region of interest" description="Disordered" evidence="6">
    <location>
        <begin position="1"/>
        <end position="220"/>
    </location>
</feature>
<feature type="compositionally biased region" description="Basic and acidic residues" evidence="6">
    <location>
        <begin position="76"/>
        <end position="97"/>
    </location>
</feature>
<dbReference type="EC" id="2.10.1.1" evidence="5"/>
<dbReference type="Gene3D" id="2.170.190.11">
    <property type="entry name" value="Molybdopterin biosynthesis moea protein, domain 3"/>
    <property type="match status" value="1"/>
</dbReference>
<comment type="function">
    <text evidence="1 5">Catalyzes the insertion of molybdate into adenylated molybdopterin with the concomitant release of AMP.</text>
</comment>
<protein>
    <recommendedName>
        <fullName evidence="5">Molybdopterin molybdenumtransferase</fullName>
        <ecNumber evidence="5">2.10.1.1</ecNumber>
    </recommendedName>
</protein>
<feature type="domain" description="MoaB/Mog" evidence="7">
    <location>
        <begin position="405"/>
        <end position="553"/>
    </location>
</feature>
<proteinExistence type="inferred from homology"/>
<comment type="cofactor">
    <cofactor evidence="5">
        <name>Mg(2+)</name>
        <dbReference type="ChEBI" id="CHEBI:18420"/>
    </cofactor>
</comment>
<dbReference type="AlphaFoldDB" id="A0A1E7JWX2"/>
<comment type="catalytic activity">
    <reaction evidence="4">
        <text>adenylyl-molybdopterin + molybdate = Mo-molybdopterin + AMP + H(+)</text>
        <dbReference type="Rhea" id="RHEA:35047"/>
        <dbReference type="ChEBI" id="CHEBI:15378"/>
        <dbReference type="ChEBI" id="CHEBI:36264"/>
        <dbReference type="ChEBI" id="CHEBI:62727"/>
        <dbReference type="ChEBI" id="CHEBI:71302"/>
        <dbReference type="ChEBI" id="CHEBI:456215"/>
        <dbReference type="EC" id="2.10.1.1"/>
    </reaction>
</comment>
<sequence length="672" mass="68149">MSDPDEFDEAMAVANGTPTYRPQPRPSEGVEDDLLPDWLSTGRTADRASRPSHTSRPSRSAGRSGGTGAAAPSRPGRAEAGRAERSERGGTQRDGARHAGPAAVDPWEAISRTDGKAPGFASPAGGKPDAGAAAPKDTELTRDEEGPADPHGERRAGPAPAPDAPPVASDPAAGTAAASAPATGGAEGRTDGPARPPAVSWSEARARAARAARPARPGTLPLDSALDHVLAEPVVATTDLPAFDSSAMDGWAVSGPGPWQILSADTPADTPADPPHVAAPHVQAPHADSPRAQVAGAGLLAGDPPAADLPDGHALRIATGARVPHGATAVLRSERSRVRGERLHLGPDAPTGSAAHGADVRPRGQECRSGDQLVAAGTPVTPAVLGLAAAAGHDELTVLPRPRAEVLVLGAELLRRGRPREGMVRDALGPMVGPWLTSLGAEVLVTRRLGDDVEALHEAVATSTADLLVTTGGTAAGPVDHVRPTLDRLGARLLVDGVAVRPGHPMLLAELPPAPAPTGGGSSRESRYLIGLPGNPLAAVAGLVTLAGPLVRTLAGHPAALADRADGPDRPVHLDGPDHPDRRAHPDHLSGARPWTHFAVRERAALTAAQRGHPRDTQLVPVHRPGGAGTEASPVPYTGPAMLRGIAAATHLAVVPPGGLPAGTAAELLDLP</sequence>
<accession>A0A1E7JWX2</accession>
<feature type="compositionally biased region" description="Low complexity" evidence="6">
    <location>
        <begin position="267"/>
        <end position="287"/>
    </location>
</feature>
<evidence type="ECO:0000256" key="3">
    <source>
        <dbReference type="ARBA" id="ARBA00022505"/>
    </source>
</evidence>
<feature type="compositionally biased region" description="Basic and acidic residues" evidence="6">
    <location>
        <begin position="563"/>
        <end position="590"/>
    </location>
</feature>
<dbReference type="SMART" id="SM00852">
    <property type="entry name" value="MoCF_biosynth"/>
    <property type="match status" value="1"/>
</dbReference>
<dbReference type="SUPFAM" id="SSF63882">
    <property type="entry name" value="MoeA N-terminal region -like"/>
    <property type="match status" value="1"/>
</dbReference>
<dbReference type="CDD" id="cd00887">
    <property type="entry name" value="MoeA"/>
    <property type="match status" value="1"/>
</dbReference>
<dbReference type="InterPro" id="IPR001453">
    <property type="entry name" value="MoaB/Mog_dom"/>
</dbReference>
<dbReference type="InterPro" id="IPR036425">
    <property type="entry name" value="MoaB/Mog-like_dom_sf"/>
</dbReference>
<evidence type="ECO:0000259" key="7">
    <source>
        <dbReference type="SMART" id="SM00852"/>
    </source>
</evidence>
<dbReference type="Pfam" id="PF03453">
    <property type="entry name" value="MoeA_N"/>
    <property type="match status" value="1"/>
</dbReference>
<dbReference type="Pfam" id="PF00994">
    <property type="entry name" value="MoCF_biosynth"/>
    <property type="match status" value="1"/>
</dbReference>
<feature type="region of interest" description="Disordered" evidence="6">
    <location>
        <begin position="561"/>
        <end position="591"/>
    </location>
</feature>
<evidence type="ECO:0000256" key="2">
    <source>
        <dbReference type="ARBA" id="ARBA00010763"/>
    </source>
</evidence>
<dbReference type="Proteomes" id="UP000176101">
    <property type="component" value="Unassembled WGS sequence"/>
</dbReference>
<dbReference type="InterPro" id="IPR005110">
    <property type="entry name" value="MoeA_linker/N"/>
</dbReference>